<dbReference type="Proteomes" id="UP000007148">
    <property type="component" value="Unassembled WGS sequence"/>
</dbReference>
<dbReference type="AlphaFoldDB" id="G4TNS5"/>
<name>G4TNS5_SERID</name>
<comment type="caution">
    <text evidence="2">The sequence shown here is derived from an EMBL/GenBank/DDBJ whole genome shotgun (WGS) entry which is preliminary data.</text>
</comment>
<protein>
    <submittedName>
        <fullName evidence="2">Uncharacterized protein</fullName>
    </submittedName>
</protein>
<dbReference type="InParanoid" id="G4TNS5"/>
<reference evidence="2 3" key="1">
    <citation type="journal article" date="2011" name="PLoS Pathog.">
        <title>Endophytic Life Strategies Decoded by Genome and Transcriptome Analyses of the Mutualistic Root Symbiont Piriformospora indica.</title>
        <authorList>
            <person name="Zuccaro A."/>
            <person name="Lahrmann U."/>
            <person name="Guldener U."/>
            <person name="Langen G."/>
            <person name="Pfiffi S."/>
            <person name="Biedenkopf D."/>
            <person name="Wong P."/>
            <person name="Samans B."/>
            <person name="Grimm C."/>
            <person name="Basiewicz M."/>
            <person name="Murat C."/>
            <person name="Martin F."/>
            <person name="Kogel K.H."/>
        </authorList>
    </citation>
    <scope>NUCLEOTIDE SEQUENCE [LARGE SCALE GENOMIC DNA]</scope>
    <source>
        <strain evidence="2 3">DSM 11827</strain>
    </source>
</reference>
<dbReference type="EMBL" id="CAFZ01000193">
    <property type="protein sequence ID" value="CCA72963.1"/>
    <property type="molecule type" value="Genomic_DNA"/>
</dbReference>
<accession>G4TNS5</accession>
<gene>
    <name evidence="2" type="ORF">PIIN_06918</name>
</gene>
<evidence type="ECO:0000313" key="3">
    <source>
        <dbReference type="Proteomes" id="UP000007148"/>
    </source>
</evidence>
<organism evidence="2 3">
    <name type="scientific">Serendipita indica (strain DSM 11827)</name>
    <name type="common">Root endophyte fungus</name>
    <name type="synonym">Piriformospora indica</name>
    <dbReference type="NCBI Taxonomy" id="1109443"/>
    <lineage>
        <taxon>Eukaryota</taxon>
        <taxon>Fungi</taxon>
        <taxon>Dikarya</taxon>
        <taxon>Basidiomycota</taxon>
        <taxon>Agaricomycotina</taxon>
        <taxon>Agaricomycetes</taxon>
        <taxon>Sebacinales</taxon>
        <taxon>Serendipitaceae</taxon>
        <taxon>Serendipita</taxon>
    </lineage>
</organism>
<evidence type="ECO:0000256" key="1">
    <source>
        <dbReference type="SAM" id="MobiDB-lite"/>
    </source>
</evidence>
<feature type="region of interest" description="Disordered" evidence="1">
    <location>
        <begin position="1"/>
        <end position="42"/>
    </location>
</feature>
<dbReference type="HOGENOM" id="CLU_1066030_0_0_1"/>
<evidence type="ECO:0000313" key="2">
    <source>
        <dbReference type="EMBL" id="CCA72963.1"/>
    </source>
</evidence>
<keyword evidence="3" id="KW-1185">Reference proteome</keyword>
<proteinExistence type="predicted"/>
<sequence length="261" mass="28971">MSSHHSRALSSDSNCTDGGYTSGQPRDSGPVGRGLDTISRTSNGSNNIYNNISFKEIEESLLLVYPWPKISQELPNCTKPRLVIHAPDQPLTFNLVVPKIVERFHLRTAHPSDLIHIQLPGQTMDKVTIETPRNASMEAIDADLCHLLDSGRLTRFASKLVVLLSIKASPPTYIRLIQETCRSAEKLRIVMVPGLDMKAIIRTFAVPNHYGLWLATTVKHVEIDARILSKPEVEELRPAATVTAETRTRLHSAFTISILGH</sequence>